<dbReference type="Proteomes" id="UP000760480">
    <property type="component" value="Unassembled WGS sequence"/>
</dbReference>
<evidence type="ECO:0000256" key="12">
    <source>
        <dbReference type="ARBA" id="ARBA00023211"/>
    </source>
</evidence>
<proteinExistence type="inferred from homology"/>
<comment type="pathway">
    <text evidence="4 14">Cofactor biosynthesis; riboflavin biosynthesis; 2-hydroxy-3-oxobutyl phosphate from D-ribulose 5-phosphate: step 1/1.</text>
</comment>
<evidence type="ECO:0000256" key="9">
    <source>
        <dbReference type="ARBA" id="ARBA00022619"/>
    </source>
</evidence>
<feature type="site" description="Essential for catalytic activity" evidence="14">
    <location>
        <position position="126"/>
    </location>
</feature>
<feature type="site" description="Essential for catalytic activity" evidence="14">
    <location>
        <position position="164"/>
    </location>
</feature>
<dbReference type="SUPFAM" id="SSF55821">
    <property type="entry name" value="YrdC/RibB"/>
    <property type="match status" value="1"/>
</dbReference>
<evidence type="ECO:0000256" key="4">
    <source>
        <dbReference type="ARBA" id="ARBA00004904"/>
    </source>
</evidence>
<dbReference type="PANTHER" id="PTHR21327">
    <property type="entry name" value="GTP CYCLOHYDROLASE II-RELATED"/>
    <property type="match status" value="1"/>
</dbReference>
<comment type="cofactor">
    <cofactor evidence="14">
        <name>Mg(2+)</name>
        <dbReference type="ChEBI" id="CHEBI:18420"/>
    </cofactor>
    <cofactor evidence="14">
        <name>Mn(2+)</name>
        <dbReference type="ChEBI" id="CHEBI:29035"/>
    </cofactor>
    <text evidence="14">Binds 2 divalent metal cations per subunit. Magnesium or manganese.</text>
</comment>
<comment type="catalytic activity">
    <reaction evidence="1 14">
        <text>D-ribulose 5-phosphate = (2S)-2-hydroxy-3-oxobutyl phosphate + formate + H(+)</text>
        <dbReference type="Rhea" id="RHEA:18457"/>
        <dbReference type="ChEBI" id="CHEBI:15378"/>
        <dbReference type="ChEBI" id="CHEBI:15740"/>
        <dbReference type="ChEBI" id="CHEBI:58121"/>
        <dbReference type="ChEBI" id="CHEBI:58830"/>
        <dbReference type="EC" id="4.1.99.12"/>
    </reaction>
</comment>
<dbReference type="NCBIfam" id="NF010626">
    <property type="entry name" value="PRK14019.1"/>
    <property type="match status" value="1"/>
</dbReference>
<evidence type="ECO:0000256" key="6">
    <source>
        <dbReference type="ARBA" id="ARBA00008976"/>
    </source>
</evidence>
<dbReference type="HAMAP" id="MF_00180">
    <property type="entry name" value="RibB"/>
    <property type="match status" value="1"/>
</dbReference>
<feature type="binding site" evidence="14">
    <location>
        <begin position="140"/>
        <end position="144"/>
    </location>
    <ligand>
        <name>D-ribulose 5-phosphate</name>
        <dbReference type="ChEBI" id="CHEBI:58121"/>
    </ligand>
</feature>
<dbReference type="EC" id="4.1.99.12" evidence="7 14"/>
<evidence type="ECO:0000256" key="8">
    <source>
        <dbReference type="ARBA" id="ARBA00018836"/>
    </source>
</evidence>
<feature type="domain" description="GTP cyclohydrolase II" evidence="15">
    <location>
        <begin position="207"/>
        <end position="366"/>
    </location>
</feature>
<keyword evidence="9 14" id="KW-0686">Riboflavin biosynthesis</keyword>
<keyword evidence="11 14" id="KW-0460">Magnesium</keyword>
<feature type="binding site" evidence="14">
    <location>
        <position position="32"/>
    </location>
    <ligand>
        <name>D-ribulose 5-phosphate</name>
        <dbReference type="ChEBI" id="CHEBI:58121"/>
    </ligand>
</feature>
<name>A0ABX1TNT1_9GAMM</name>
<dbReference type="InterPro" id="IPR017945">
    <property type="entry name" value="DHBP_synth_RibB-like_a/b_dom"/>
</dbReference>
<dbReference type="InterPro" id="IPR000422">
    <property type="entry name" value="DHBP_synthase_RibB"/>
</dbReference>
<dbReference type="GO" id="GO:0008686">
    <property type="term" value="F:3,4-dihydroxy-2-butanone-4-phosphate synthase activity"/>
    <property type="evidence" value="ECO:0007669"/>
    <property type="project" value="UniProtKB-EC"/>
</dbReference>
<dbReference type="NCBIfam" id="TIGR00506">
    <property type="entry name" value="ribB"/>
    <property type="match status" value="1"/>
</dbReference>
<evidence type="ECO:0000256" key="13">
    <source>
        <dbReference type="ARBA" id="ARBA00023239"/>
    </source>
</evidence>
<feature type="binding site" evidence="14">
    <location>
        <position position="143"/>
    </location>
    <ligand>
        <name>Mg(2+)</name>
        <dbReference type="ChEBI" id="CHEBI:18420"/>
        <label>2</label>
    </ligand>
</feature>
<comment type="subunit">
    <text evidence="14">Homodimer.</text>
</comment>
<dbReference type="InterPro" id="IPR032677">
    <property type="entry name" value="GTP_cyclohydro_II"/>
</dbReference>
<sequence>MALNSIDEILTDFRQGKMVIIMDDEDRENEGDLLIAASLVRPEDINFMARYGRGLICLPLTRERCQQLRLPLMVQDNSSPYSTNFTVSIEAAQGVTTGISAYDRAHTIRTAVRPDARPEDLVQPGHIFPLMAQPGGVLTRAGHTEAGCDLARLAGLEPAAVLIEILNEDGTMARRPDLEAFATQHDMKISTIAALIRYRMQNEKTVERVADTTLTTEFGPFRVLTYQDAISRQVHFALVRGDIDPEQPVLVRVHVQNFLSDLLAIRLSENSWPLRDALRRVAEEPAGVLVFLSHLEEPAALIRRMRGYQFGTSETAHPSDQSTELRTYGIGAQILLDIGVRRMRVLSAPKRISGLSGFNLEVVEYVA</sequence>
<dbReference type="Gene3D" id="3.40.50.10990">
    <property type="entry name" value="GTP cyclohydrolase II"/>
    <property type="match status" value="1"/>
</dbReference>
<comment type="cofactor">
    <cofactor evidence="2">
        <name>Mn(2+)</name>
        <dbReference type="ChEBI" id="CHEBI:29035"/>
    </cofactor>
</comment>
<evidence type="ECO:0000256" key="3">
    <source>
        <dbReference type="ARBA" id="ARBA00002284"/>
    </source>
</evidence>
<feature type="binding site" evidence="14">
    <location>
        <begin position="27"/>
        <end position="28"/>
    </location>
    <ligand>
        <name>D-ribulose 5-phosphate</name>
        <dbReference type="ChEBI" id="CHEBI:58121"/>
    </ligand>
</feature>
<organism evidence="16 17">
    <name type="scientific">Candidatus Competibacter phosphatis</name>
    <dbReference type="NCBI Taxonomy" id="221280"/>
    <lineage>
        <taxon>Bacteria</taxon>
        <taxon>Pseudomonadati</taxon>
        <taxon>Pseudomonadota</taxon>
        <taxon>Gammaproteobacteria</taxon>
        <taxon>Candidatus Competibacteraceae</taxon>
        <taxon>Candidatus Competibacter</taxon>
    </lineage>
</organism>
<dbReference type="PANTHER" id="PTHR21327:SF34">
    <property type="entry name" value="3,4-DIHYDROXY-2-BUTANONE 4-PHOSPHATE SYNTHASE"/>
    <property type="match status" value="1"/>
</dbReference>
<dbReference type="Pfam" id="PF00926">
    <property type="entry name" value="DHBP_synthase"/>
    <property type="match status" value="1"/>
</dbReference>
<comment type="similarity">
    <text evidence="14">Belongs to the DHBP synthase family.</text>
</comment>
<evidence type="ECO:0000256" key="10">
    <source>
        <dbReference type="ARBA" id="ARBA00022723"/>
    </source>
</evidence>
<dbReference type="RefSeq" id="WP_169249608.1">
    <property type="nucleotide sequence ID" value="NZ_SPMZ01000045.1"/>
</dbReference>
<dbReference type="PIRSF" id="PIRSF001259">
    <property type="entry name" value="RibA"/>
    <property type="match status" value="1"/>
</dbReference>
<accession>A0ABX1TNT1</accession>
<comment type="function">
    <text evidence="3 14">Catalyzes the conversion of D-ribulose 5-phosphate to formate and 3,4-dihydroxy-2-butanone 4-phosphate.</text>
</comment>
<dbReference type="EMBL" id="SPMZ01000045">
    <property type="protein sequence ID" value="NMQ20334.1"/>
    <property type="molecule type" value="Genomic_DNA"/>
</dbReference>
<feature type="binding site" evidence="14">
    <location>
        <position position="28"/>
    </location>
    <ligand>
        <name>Mg(2+)</name>
        <dbReference type="ChEBI" id="CHEBI:18420"/>
        <label>1</label>
    </ligand>
</feature>
<dbReference type="InterPro" id="IPR036144">
    <property type="entry name" value="RibA-like_sf"/>
</dbReference>
<comment type="similarity">
    <text evidence="6">In the C-terminal section; belongs to the GTP cyclohydrolase II family.</text>
</comment>
<evidence type="ECO:0000256" key="1">
    <source>
        <dbReference type="ARBA" id="ARBA00000141"/>
    </source>
</evidence>
<keyword evidence="12 14" id="KW-0464">Manganese</keyword>
<keyword evidence="17" id="KW-1185">Reference proteome</keyword>
<comment type="caution">
    <text evidence="16">The sequence shown here is derived from an EMBL/GenBank/DDBJ whole genome shotgun (WGS) entry which is preliminary data.</text>
</comment>
<evidence type="ECO:0000256" key="7">
    <source>
        <dbReference type="ARBA" id="ARBA00012153"/>
    </source>
</evidence>
<evidence type="ECO:0000313" key="17">
    <source>
        <dbReference type="Proteomes" id="UP000760480"/>
    </source>
</evidence>
<protein>
    <recommendedName>
        <fullName evidence="8 14">3,4-dihydroxy-2-butanone 4-phosphate synthase</fullName>
        <shortName evidence="14">DHBP synthase</shortName>
        <ecNumber evidence="7 14">4.1.99.12</ecNumber>
    </recommendedName>
</protein>
<dbReference type="SUPFAM" id="SSF142695">
    <property type="entry name" value="RibA-like"/>
    <property type="match status" value="1"/>
</dbReference>
<evidence type="ECO:0000313" key="16">
    <source>
        <dbReference type="EMBL" id="NMQ20334.1"/>
    </source>
</evidence>
<evidence type="ECO:0000256" key="11">
    <source>
        <dbReference type="ARBA" id="ARBA00022842"/>
    </source>
</evidence>
<keyword evidence="13 14" id="KW-0456">Lyase</keyword>
<gene>
    <name evidence="14 16" type="primary">ribB</name>
    <name evidence="16" type="ORF">E4P82_14700</name>
</gene>
<evidence type="ECO:0000256" key="14">
    <source>
        <dbReference type="HAMAP-Rule" id="MF_00180"/>
    </source>
</evidence>
<dbReference type="Pfam" id="PF00925">
    <property type="entry name" value="GTP_cyclohydro2"/>
    <property type="match status" value="1"/>
</dbReference>
<feature type="binding site" evidence="14">
    <location>
        <position position="28"/>
    </location>
    <ligand>
        <name>Mg(2+)</name>
        <dbReference type="ChEBI" id="CHEBI:18420"/>
        <label>2</label>
    </ligand>
</feature>
<evidence type="ECO:0000256" key="2">
    <source>
        <dbReference type="ARBA" id="ARBA00001936"/>
    </source>
</evidence>
<reference evidence="16 17" key="1">
    <citation type="submission" date="2019-03" db="EMBL/GenBank/DDBJ databases">
        <title>Metabolic reconstructions from genomes of highly enriched 'Candidatus Accumulibacter' and 'Candidatus Competibacter' bioreactor populations.</title>
        <authorList>
            <person name="Annavajhala M.K."/>
            <person name="Welles L."/>
            <person name="Abbas B."/>
            <person name="Sorokin D."/>
            <person name="Park H."/>
            <person name="Van Loosdrecht M."/>
            <person name="Chandran K."/>
        </authorList>
    </citation>
    <scope>NUCLEOTIDE SEQUENCE [LARGE SCALE GENOMIC DNA]</scope>
    <source>
        <strain evidence="16 17">SBR_G</strain>
    </source>
</reference>
<keyword evidence="10 14" id="KW-0479">Metal-binding</keyword>
<dbReference type="Gene3D" id="3.90.870.10">
    <property type="entry name" value="DHBP synthase"/>
    <property type="match status" value="1"/>
</dbReference>
<evidence type="ECO:0000256" key="5">
    <source>
        <dbReference type="ARBA" id="ARBA00005520"/>
    </source>
</evidence>
<comment type="similarity">
    <text evidence="5">In the N-terminal section; belongs to the DHBP synthase family.</text>
</comment>
<evidence type="ECO:0000259" key="15">
    <source>
        <dbReference type="Pfam" id="PF00925"/>
    </source>
</evidence>